<feature type="domain" description="Sulfotransferase" evidence="3">
    <location>
        <begin position="6"/>
        <end position="109"/>
    </location>
</feature>
<dbReference type="Proteomes" id="UP000245119">
    <property type="component" value="Linkage Group LG4"/>
</dbReference>
<accession>A0A2T7PCW2</accession>
<evidence type="ECO:0000313" key="4">
    <source>
        <dbReference type="EMBL" id="PVD31247.1"/>
    </source>
</evidence>
<dbReference type="EMBL" id="PZQS01000004">
    <property type="protein sequence ID" value="PVD31247.1"/>
    <property type="molecule type" value="Genomic_DNA"/>
</dbReference>
<gene>
    <name evidence="4" type="ORF">C0Q70_06659</name>
</gene>
<dbReference type="InterPro" id="IPR000863">
    <property type="entry name" value="Sulfotransferase_dom"/>
</dbReference>
<proteinExistence type="inferred from homology"/>
<keyword evidence="2" id="KW-0808">Transferase</keyword>
<dbReference type="OrthoDB" id="205623at2759"/>
<evidence type="ECO:0000256" key="2">
    <source>
        <dbReference type="ARBA" id="ARBA00022679"/>
    </source>
</evidence>
<evidence type="ECO:0000313" key="5">
    <source>
        <dbReference type="Proteomes" id="UP000245119"/>
    </source>
</evidence>
<sequence length="118" mass="14076">MKDWEAFIHQHPDYPLIVITYEDLKEDPVRELSRLSQFLDKNHNRDFVERVADSCSFLRMKERKGHNWLTNGGDTIFYRKGEVGDWRNWFTVTQNLTFDAACRDKMAGSCFKLRETLQ</sequence>
<evidence type="ECO:0000256" key="1">
    <source>
        <dbReference type="ARBA" id="ARBA00005771"/>
    </source>
</evidence>
<dbReference type="Pfam" id="PF00685">
    <property type="entry name" value="Sulfotransfer_1"/>
    <property type="match status" value="1"/>
</dbReference>
<dbReference type="PANTHER" id="PTHR11783">
    <property type="entry name" value="SULFOTRANSFERASE SULT"/>
    <property type="match status" value="1"/>
</dbReference>
<evidence type="ECO:0000259" key="3">
    <source>
        <dbReference type="Pfam" id="PF00685"/>
    </source>
</evidence>
<dbReference type="SUPFAM" id="SSF52540">
    <property type="entry name" value="P-loop containing nucleoside triphosphate hydrolases"/>
    <property type="match status" value="1"/>
</dbReference>
<protein>
    <recommendedName>
        <fullName evidence="3">Sulfotransferase domain-containing protein</fullName>
    </recommendedName>
</protein>
<dbReference type="AlphaFoldDB" id="A0A2T7PCW2"/>
<comment type="caution">
    <text evidence="4">The sequence shown here is derived from an EMBL/GenBank/DDBJ whole genome shotgun (WGS) entry which is preliminary data.</text>
</comment>
<dbReference type="Gene3D" id="3.40.50.300">
    <property type="entry name" value="P-loop containing nucleotide triphosphate hydrolases"/>
    <property type="match status" value="1"/>
</dbReference>
<organism evidence="4 5">
    <name type="scientific">Pomacea canaliculata</name>
    <name type="common">Golden apple snail</name>
    <dbReference type="NCBI Taxonomy" id="400727"/>
    <lineage>
        <taxon>Eukaryota</taxon>
        <taxon>Metazoa</taxon>
        <taxon>Spiralia</taxon>
        <taxon>Lophotrochozoa</taxon>
        <taxon>Mollusca</taxon>
        <taxon>Gastropoda</taxon>
        <taxon>Caenogastropoda</taxon>
        <taxon>Architaenioglossa</taxon>
        <taxon>Ampullarioidea</taxon>
        <taxon>Ampullariidae</taxon>
        <taxon>Pomacea</taxon>
    </lineage>
</organism>
<name>A0A2T7PCW2_POMCA</name>
<dbReference type="GO" id="GO:0008146">
    <property type="term" value="F:sulfotransferase activity"/>
    <property type="evidence" value="ECO:0007669"/>
    <property type="project" value="InterPro"/>
</dbReference>
<comment type="similarity">
    <text evidence="1">Belongs to the sulfotransferase 1 family.</text>
</comment>
<keyword evidence="5" id="KW-1185">Reference proteome</keyword>
<dbReference type="InterPro" id="IPR027417">
    <property type="entry name" value="P-loop_NTPase"/>
</dbReference>
<reference evidence="4 5" key="1">
    <citation type="submission" date="2018-04" db="EMBL/GenBank/DDBJ databases">
        <title>The genome of golden apple snail Pomacea canaliculata provides insight into stress tolerance and invasive adaptation.</title>
        <authorList>
            <person name="Liu C."/>
            <person name="Liu B."/>
            <person name="Ren Y."/>
            <person name="Zhang Y."/>
            <person name="Wang H."/>
            <person name="Li S."/>
            <person name="Jiang F."/>
            <person name="Yin L."/>
            <person name="Zhang G."/>
            <person name="Qian W."/>
            <person name="Fan W."/>
        </authorList>
    </citation>
    <scope>NUCLEOTIDE SEQUENCE [LARGE SCALE GENOMIC DNA]</scope>
    <source>
        <strain evidence="4">SZHN2017</strain>
        <tissue evidence="4">Muscle</tissue>
    </source>
</reference>